<feature type="binding site" evidence="9">
    <location>
        <position position="228"/>
    </location>
    <ligand>
        <name>Mn(2+)</name>
        <dbReference type="ChEBI" id="CHEBI:29035"/>
    </ligand>
</feature>
<evidence type="ECO:0000256" key="5">
    <source>
        <dbReference type="ARBA" id="ARBA00023002"/>
    </source>
</evidence>
<organism evidence="13 14">
    <name type="scientific">Bremerella volcania</name>
    <dbReference type="NCBI Taxonomy" id="2527984"/>
    <lineage>
        <taxon>Bacteria</taxon>
        <taxon>Pseudomonadati</taxon>
        <taxon>Planctomycetota</taxon>
        <taxon>Planctomycetia</taxon>
        <taxon>Pirellulales</taxon>
        <taxon>Pirellulaceae</taxon>
        <taxon>Bremerella</taxon>
    </lineage>
</organism>
<dbReference type="SUPFAM" id="SSF69055">
    <property type="entry name" value="1-deoxy-D-xylulose-5-phosphate reductoisomerase, C-terminal domain"/>
    <property type="match status" value="1"/>
</dbReference>
<dbReference type="Gene3D" id="3.40.50.720">
    <property type="entry name" value="NAD(P)-binding Rossmann-like Domain"/>
    <property type="match status" value="1"/>
</dbReference>
<evidence type="ECO:0000256" key="2">
    <source>
        <dbReference type="ARBA" id="ARBA00006825"/>
    </source>
</evidence>
<feature type="binding site" evidence="9">
    <location>
        <position position="19"/>
    </location>
    <ligand>
        <name>NADPH</name>
        <dbReference type="ChEBI" id="CHEBI:57783"/>
    </ligand>
</feature>
<keyword evidence="5 9" id="KW-0560">Oxidoreductase</keyword>
<dbReference type="Pfam" id="PF13288">
    <property type="entry name" value="DXPR_C"/>
    <property type="match status" value="1"/>
</dbReference>
<dbReference type="PIRSF" id="PIRSF006205">
    <property type="entry name" value="Dxp_reductismrs"/>
    <property type="match status" value="1"/>
</dbReference>
<keyword evidence="13" id="KW-0413">Isomerase</keyword>
<keyword evidence="6 9" id="KW-0464">Manganese</keyword>
<evidence type="ECO:0000256" key="6">
    <source>
        <dbReference type="ARBA" id="ARBA00023211"/>
    </source>
</evidence>
<dbReference type="SUPFAM" id="SSF55347">
    <property type="entry name" value="Glyceraldehyde-3-phosphate dehydrogenase-like, C-terminal domain"/>
    <property type="match status" value="1"/>
</dbReference>
<feature type="domain" description="1-deoxy-D-xylulose 5-phosphate reductoisomerase C-terminal" evidence="11">
    <location>
        <begin position="153"/>
        <end position="236"/>
    </location>
</feature>
<dbReference type="UniPathway" id="UPA00056">
    <property type="reaction ID" value="UER00092"/>
</dbReference>
<evidence type="ECO:0000256" key="3">
    <source>
        <dbReference type="ARBA" id="ARBA00022723"/>
    </source>
</evidence>
<dbReference type="Pfam" id="PF08436">
    <property type="entry name" value="DXP_redisom_C"/>
    <property type="match status" value="1"/>
</dbReference>
<keyword evidence="14" id="KW-1185">Reference proteome</keyword>
<dbReference type="InterPro" id="IPR013512">
    <property type="entry name" value="DXP_reductoisomerase_N"/>
</dbReference>
<evidence type="ECO:0000256" key="4">
    <source>
        <dbReference type="ARBA" id="ARBA00022857"/>
    </source>
</evidence>
<protein>
    <recommendedName>
        <fullName evidence="9">1-deoxy-D-xylulose 5-phosphate reductoisomerase</fullName>
        <shortName evidence="9">DXP reductoisomerase</shortName>
        <ecNumber evidence="9">1.1.1.267</ecNumber>
    </recommendedName>
    <alternativeName>
        <fullName evidence="9">1-deoxyxylulose-5-phosphate reductoisomerase</fullName>
    </alternativeName>
    <alternativeName>
        <fullName evidence="9">2-C-methyl-D-erythritol 4-phosphate synthase</fullName>
    </alternativeName>
</protein>
<evidence type="ECO:0000313" key="13">
    <source>
        <dbReference type="EMBL" id="QDU77117.1"/>
    </source>
</evidence>
<comment type="function">
    <text evidence="9">Catalyzes the NADPH-dependent rearrangement and reduction of 1-deoxy-D-xylulose-5-phosphate (DXP) to 2-C-methyl-D-erythritol 4-phosphate (MEP).</text>
</comment>
<feature type="binding site" evidence="9">
    <location>
        <position position="225"/>
    </location>
    <ligand>
        <name>1-deoxy-D-xylulose 5-phosphate</name>
        <dbReference type="ChEBI" id="CHEBI:57792"/>
    </ligand>
</feature>
<dbReference type="HAMAP" id="MF_00183">
    <property type="entry name" value="DXP_reductoisom"/>
    <property type="match status" value="1"/>
</dbReference>
<dbReference type="NCBIfam" id="TIGR00243">
    <property type="entry name" value="Dxr"/>
    <property type="match status" value="1"/>
</dbReference>
<feature type="binding site" evidence="9">
    <location>
        <position position="159"/>
    </location>
    <ligand>
        <name>Mn(2+)</name>
        <dbReference type="ChEBI" id="CHEBI:29035"/>
    </ligand>
</feature>
<feature type="binding site" evidence="9">
    <location>
        <position position="20"/>
    </location>
    <ligand>
        <name>NADPH</name>
        <dbReference type="ChEBI" id="CHEBI:57783"/>
    </ligand>
</feature>
<dbReference type="Proteomes" id="UP000318626">
    <property type="component" value="Chromosome"/>
</dbReference>
<evidence type="ECO:0000313" key="14">
    <source>
        <dbReference type="Proteomes" id="UP000318626"/>
    </source>
</evidence>
<evidence type="ECO:0000259" key="10">
    <source>
        <dbReference type="Pfam" id="PF02670"/>
    </source>
</evidence>
<feature type="binding site" evidence="9">
    <location>
        <position position="219"/>
    </location>
    <ligand>
        <name>1-deoxy-D-xylulose 5-phosphate</name>
        <dbReference type="ChEBI" id="CHEBI:57792"/>
    </ligand>
</feature>
<dbReference type="RefSeq" id="WP_144975777.1">
    <property type="nucleotide sequence ID" value="NZ_CP036289.1"/>
</dbReference>
<feature type="binding site" evidence="9">
    <location>
        <position position="183"/>
    </location>
    <ligand>
        <name>1-deoxy-D-xylulose 5-phosphate</name>
        <dbReference type="ChEBI" id="CHEBI:57792"/>
    </ligand>
</feature>
<dbReference type="AlphaFoldDB" id="A0A518CD13"/>
<dbReference type="InterPro" id="IPR003821">
    <property type="entry name" value="DXP_reductoisomerase"/>
</dbReference>
<feature type="binding site" evidence="9">
    <location>
        <position position="21"/>
    </location>
    <ligand>
        <name>NADPH</name>
        <dbReference type="ChEBI" id="CHEBI:57783"/>
    </ligand>
</feature>
<feature type="binding site" evidence="9">
    <location>
        <position position="212"/>
    </location>
    <ligand>
        <name>NADPH</name>
        <dbReference type="ChEBI" id="CHEBI:57783"/>
    </ligand>
</feature>
<feature type="domain" description="DXP reductoisomerase C-terminal" evidence="12">
    <location>
        <begin position="268"/>
        <end position="384"/>
    </location>
</feature>
<dbReference type="InterPro" id="IPR036291">
    <property type="entry name" value="NAD(P)-bd_dom_sf"/>
</dbReference>
<reference evidence="14" key="1">
    <citation type="submission" date="2019-02" db="EMBL/GenBank/DDBJ databases">
        <title>Deep-cultivation of Planctomycetes and their phenomic and genomic characterization uncovers novel biology.</title>
        <authorList>
            <person name="Wiegand S."/>
            <person name="Jogler M."/>
            <person name="Boedeker C."/>
            <person name="Pinto D."/>
            <person name="Vollmers J."/>
            <person name="Rivas-Marin E."/>
            <person name="Kohn T."/>
            <person name="Peeters S.H."/>
            <person name="Heuer A."/>
            <person name="Rast P."/>
            <person name="Oberbeckmann S."/>
            <person name="Bunk B."/>
            <person name="Jeske O."/>
            <person name="Meyerdierks A."/>
            <person name="Storesund J.E."/>
            <person name="Kallscheuer N."/>
            <person name="Luecker S."/>
            <person name="Lage O.M."/>
            <person name="Pohl T."/>
            <person name="Merkel B.J."/>
            <person name="Hornburger P."/>
            <person name="Mueller R.-W."/>
            <person name="Bruemmer F."/>
            <person name="Labrenz M."/>
            <person name="Spormann A.M."/>
            <person name="Op den Camp H."/>
            <person name="Overmann J."/>
            <person name="Amann R."/>
            <person name="Jetten M.S.M."/>
            <person name="Mascher T."/>
            <person name="Medema M.H."/>
            <person name="Devos D.P."/>
            <person name="Kaster A.-K."/>
            <person name="Ovreas L."/>
            <person name="Rohde M."/>
            <person name="Galperin M.Y."/>
            <person name="Jogler C."/>
        </authorList>
    </citation>
    <scope>NUCLEOTIDE SEQUENCE [LARGE SCALE GENOMIC DNA]</scope>
    <source>
        <strain evidence="14">Pan97</strain>
    </source>
</reference>
<feature type="binding site" evidence="9">
    <location>
        <position position="132"/>
    </location>
    <ligand>
        <name>1-deoxy-D-xylulose 5-phosphate</name>
        <dbReference type="ChEBI" id="CHEBI:57792"/>
    </ligand>
</feature>
<feature type="binding site" evidence="9">
    <location>
        <position position="228"/>
    </location>
    <ligand>
        <name>1-deoxy-D-xylulose 5-phosphate</name>
        <dbReference type="ChEBI" id="CHEBI:57792"/>
    </ligand>
</feature>
<dbReference type="InterPro" id="IPR013644">
    <property type="entry name" value="DXP_reductoisomerase_C"/>
</dbReference>
<dbReference type="EC" id="1.1.1.267" evidence="9"/>
<evidence type="ECO:0000259" key="11">
    <source>
        <dbReference type="Pfam" id="PF08436"/>
    </source>
</evidence>
<sequence length="405" mass="43978">MRSSSSSKSSQNVVVLGATGSIGCSTLDVIRASKGAFTPFALTAHGRLDDLLKAAIKYQPKYIVASDDAAAQAFDWSQLPPETTLLTGTAGLQEVAAHSEADIIVSAIVGRAGLEGTFAAIAAGKRVALANKETLVVAGHLATKLAQESGAEILPVDSEHSAIFQALMAGSETDVRKVILTASGGPFRKFTQQQLLKVTADEALDHPTWKMGPKITVDSATMMNKALELIEAKWLFNLKVDQIDVVVHPQSIIHSIVEFVDGSMVAQMSPPDMRMPIQLAMTYPERTECPARKLDLTTAFSLEFEPPDYERFPALKLGKEVAERGGTCGAVLNAANEVAVQQFLEGKIRFVDIYRVCRHLLDEHPFESNPELTRLLELDAWAREESIKWITCCLRQAKDQACSNT</sequence>
<comment type="caution">
    <text evidence="9">Lacks conserved residue(s) required for the propagation of feature annotation.</text>
</comment>
<dbReference type="GO" id="GO:0030145">
    <property type="term" value="F:manganese ion binding"/>
    <property type="evidence" value="ECO:0007669"/>
    <property type="project" value="TreeGrafter"/>
</dbReference>
<comment type="catalytic activity">
    <reaction evidence="8">
        <text>2-C-methyl-D-erythritol 4-phosphate + NADP(+) = 1-deoxy-D-xylulose 5-phosphate + NADPH + H(+)</text>
        <dbReference type="Rhea" id="RHEA:13717"/>
        <dbReference type="ChEBI" id="CHEBI:15378"/>
        <dbReference type="ChEBI" id="CHEBI:57783"/>
        <dbReference type="ChEBI" id="CHEBI:57792"/>
        <dbReference type="ChEBI" id="CHEBI:58262"/>
        <dbReference type="ChEBI" id="CHEBI:58349"/>
        <dbReference type="EC" id="1.1.1.267"/>
    </reaction>
    <physiologicalReaction direction="right-to-left" evidence="8">
        <dbReference type="Rhea" id="RHEA:13719"/>
    </physiologicalReaction>
</comment>
<dbReference type="Pfam" id="PF02670">
    <property type="entry name" value="DXP_reductoisom"/>
    <property type="match status" value="1"/>
</dbReference>
<feature type="binding site" evidence="9">
    <location>
        <position position="159"/>
    </location>
    <ligand>
        <name>1-deoxy-D-xylulose 5-phosphate</name>
        <dbReference type="ChEBI" id="CHEBI:57792"/>
    </ligand>
</feature>
<dbReference type="Gene3D" id="1.10.1740.10">
    <property type="match status" value="1"/>
</dbReference>
<dbReference type="KEGG" id="bvo:Pan97_41790"/>
<feature type="binding site" evidence="9">
    <location>
        <position position="131"/>
    </location>
    <ligand>
        <name>NADPH</name>
        <dbReference type="ChEBI" id="CHEBI:57783"/>
    </ligand>
</feature>
<dbReference type="PANTHER" id="PTHR30525:SF0">
    <property type="entry name" value="1-DEOXY-D-XYLULOSE 5-PHOSPHATE REDUCTOISOMERASE, CHLOROPLASTIC"/>
    <property type="match status" value="1"/>
</dbReference>
<feature type="binding site" evidence="9">
    <location>
        <position position="157"/>
    </location>
    <ligand>
        <name>Mn(2+)</name>
        <dbReference type="ChEBI" id="CHEBI:29035"/>
    </ligand>
</feature>
<comment type="pathway">
    <text evidence="1 9">Isoprenoid biosynthesis; isopentenyl diphosphate biosynthesis via DXP pathway; isopentenyl diphosphate from 1-deoxy-D-xylulose 5-phosphate: step 1/6.</text>
</comment>
<keyword evidence="7 9" id="KW-0414">Isoprene biosynthesis</keyword>
<keyword evidence="4 9" id="KW-0521">NADP</keyword>
<feature type="binding site" evidence="9">
    <location>
        <position position="133"/>
    </location>
    <ligand>
        <name>NADPH</name>
        <dbReference type="ChEBI" id="CHEBI:57783"/>
    </ligand>
</feature>
<keyword evidence="9" id="KW-0460">Magnesium</keyword>
<proteinExistence type="inferred from homology"/>
<dbReference type="PROSITE" id="PS51257">
    <property type="entry name" value="PROKAR_LIPOPROTEIN"/>
    <property type="match status" value="1"/>
</dbReference>
<feature type="binding site" evidence="9">
    <location>
        <position position="22"/>
    </location>
    <ligand>
        <name>NADPH</name>
        <dbReference type="ChEBI" id="CHEBI:57783"/>
    </ligand>
</feature>
<gene>
    <name evidence="9 13" type="primary">dxr</name>
    <name evidence="13" type="ORF">Pan97_41790</name>
</gene>
<feature type="domain" description="1-deoxy-D-xylulose 5-phosphate reductoisomerase N-terminal" evidence="10">
    <location>
        <begin position="13"/>
        <end position="139"/>
    </location>
</feature>
<evidence type="ECO:0000256" key="7">
    <source>
        <dbReference type="ARBA" id="ARBA00023229"/>
    </source>
</evidence>
<dbReference type="GO" id="GO:0030604">
    <property type="term" value="F:1-deoxy-D-xylulose-5-phosphate reductoisomerase activity"/>
    <property type="evidence" value="ECO:0007669"/>
    <property type="project" value="UniProtKB-UniRule"/>
</dbReference>
<dbReference type="GO" id="GO:0051484">
    <property type="term" value="P:isopentenyl diphosphate biosynthetic process, methylerythritol 4-phosphate pathway involved in terpenoid biosynthetic process"/>
    <property type="evidence" value="ECO:0007669"/>
    <property type="project" value="TreeGrafter"/>
</dbReference>
<feature type="binding site" evidence="9">
    <location>
        <position position="224"/>
    </location>
    <ligand>
        <name>1-deoxy-D-xylulose 5-phosphate</name>
        <dbReference type="ChEBI" id="CHEBI:57792"/>
    </ligand>
</feature>
<dbReference type="PANTHER" id="PTHR30525">
    <property type="entry name" value="1-DEOXY-D-XYLULOSE 5-PHOSPHATE REDUCTOISOMERASE"/>
    <property type="match status" value="1"/>
</dbReference>
<dbReference type="InterPro" id="IPR026877">
    <property type="entry name" value="DXPR_C"/>
</dbReference>
<dbReference type="SUPFAM" id="SSF51735">
    <property type="entry name" value="NAD(P)-binding Rossmann-fold domains"/>
    <property type="match status" value="1"/>
</dbReference>
<dbReference type="InterPro" id="IPR036169">
    <property type="entry name" value="DXPR_C_sf"/>
</dbReference>
<feature type="binding site" evidence="9">
    <location>
        <position position="158"/>
    </location>
    <ligand>
        <name>1-deoxy-D-xylulose 5-phosphate</name>
        <dbReference type="ChEBI" id="CHEBI:57792"/>
    </ligand>
</feature>
<dbReference type="EMBL" id="CP036289">
    <property type="protein sequence ID" value="QDU77117.1"/>
    <property type="molecule type" value="Genomic_DNA"/>
</dbReference>
<accession>A0A518CD13</accession>
<evidence type="ECO:0000256" key="1">
    <source>
        <dbReference type="ARBA" id="ARBA00005094"/>
    </source>
</evidence>
<comment type="similarity">
    <text evidence="2 9">Belongs to the DXR family.</text>
</comment>
<dbReference type="OrthoDB" id="9806546at2"/>
<dbReference type="FunFam" id="3.40.50.720:FF:000045">
    <property type="entry name" value="1-deoxy-D-xylulose 5-phosphate reductoisomerase"/>
    <property type="match status" value="1"/>
</dbReference>
<dbReference type="GO" id="GO:0016853">
    <property type="term" value="F:isomerase activity"/>
    <property type="evidence" value="ECO:0007669"/>
    <property type="project" value="UniProtKB-KW"/>
</dbReference>
<evidence type="ECO:0000256" key="9">
    <source>
        <dbReference type="HAMAP-Rule" id="MF_00183"/>
    </source>
</evidence>
<dbReference type="GO" id="GO:0070402">
    <property type="term" value="F:NADPH binding"/>
    <property type="evidence" value="ECO:0007669"/>
    <property type="project" value="InterPro"/>
</dbReference>
<keyword evidence="3 9" id="KW-0479">Metal-binding</keyword>
<feature type="binding site" evidence="9">
    <location>
        <position position="206"/>
    </location>
    <ligand>
        <name>1-deoxy-D-xylulose 5-phosphate</name>
        <dbReference type="ChEBI" id="CHEBI:57792"/>
    </ligand>
</feature>
<name>A0A518CD13_9BACT</name>
<comment type="cofactor">
    <cofactor evidence="9">
        <name>Mg(2+)</name>
        <dbReference type="ChEBI" id="CHEBI:18420"/>
    </cofactor>
    <cofactor evidence="9">
        <name>Mn(2+)</name>
        <dbReference type="ChEBI" id="CHEBI:29035"/>
    </cofactor>
</comment>
<evidence type="ECO:0000259" key="12">
    <source>
        <dbReference type="Pfam" id="PF13288"/>
    </source>
</evidence>
<evidence type="ECO:0000256" key="8">
    <source>
        <dbReference type="ARBA" id="ARBA00048543"/>
    </source>
</evidence>